<gene>
    <name evidence="1" type="ORF">QWF21_02205</name>
</gene>
<reference evidence="1 2" key="1">
    <citation type="submission" date="2023-06" db="EMBL/GenBank/DDBJ databases">
        <title>Alkalimonas sp., MEB004 an alkaliphilic bacterium isolated from Lonar Lake, India.</title>
        <authorList>
            <person name="Joshi A."/>
            <person name="Thite S."/>
        </authorList>
    </citation>
    <scope>NUCLEOTIDE SEQUENCE [LARGE SCALE GENOMIC DNA]</scope>
    <source>
        <strain evidence="1 2">MEB004</strain>
    </source>
</reference>
<comment type="caution">
    <text evidence="1">The sequence shown here is derived from an EMBL/GenBank/DDBJ whole genome shotgun (WGS) entry which is preliminary data.</text>
</comment>
<dbReference type="Proteomes" id="UP001339167">
    <property type="component" value="Unassembled WGS sequence"/>
</dbReference>
<evidence type="ECO:0000313" key="2">
    <source>
        <dbReference type="Proteomes" id="UP001339167"/>
    </source>
</evidence>
<proteinExistence type="predicted"/>
<name>A0ABU7JCD3_9GAMM</name>
<dbReference type="RefSeq" id="WP_330086410.1">
    <property type="nucleotide sequence ID" value="NZ_JAUGZK010000002.1"/>
</dbReference>
<keyword evidence="2" id="KW-1185">Reference proteome</keyword>
<dbReference type="EMBL" id="JAUGZK010000002">
    <property type="protein sequence ID" value="MEE2023043.1"/>
    <property type="molecule type" value="Genomic_DNA"/>
</dbReference>
<organism evidence="1 2">
    <name type="scientific">Alkalimonas mucilaginosa</name>
    <dbReference type="NCBI Taxonomy" id="3057676"/>
    <lineage>
        <taxon>Bacteria</taxon>
        <taxon>Pseudomonadati</taxon>
        <taxon>Pseudomonadota</taxon>
        <taxon>Gammaproteobacteria</taxon>
        <taxon>Alkalimonas</taxon>
    </lineage>
</organism>
<protein>
    <submittedName>
        <fullName evidence="1">Uncharacterized protein</fullName>
    </submittedName>
</protein>
<accession>A0ABU7JCD3</accession>
<sequence>MPDQAEKLRLLRKLLDKSEAVTVENSDDPEFKSWKNLVERTFVKVFGKDSTEFEHFSELLFYYPTMVYIAGFDYSADHLRAFRHDFKLLKDSINQYIEDIEEEAPNDSDQSLATNSEPSASKVFISQGDGGQILTIAKPLWLV</sequence>
<evidence type="ECO:0000313" key="1">
    <source>
        <dbReference type="EMBL" id="MEE2023043.1"/>
    </source>
</evidence>